<evidence type="ECO:0000313" key="1">
    <source>
        <dbReference type="EMBL" id="KRX21929.1"/>
    </source>
</evidence>
<dbReference type="EMBL" id="JYDL01000035">
    <property type="protein sequence ID" value="KRX21929.1"/>
    <property type="molecule type" value="Genomic_DNA"/>
</dbReference>
<name>A0A0V0S5F1_9BILA</name>
<sequence>LKERMSIWLQWSNKCDLWFHIFMLTNPMQGESMVMHKVRIISLSPKAVSTIWHEETECSGIRHPCQDRRGNFQVSK</sequence>
<protein>
    <submittedName>
        <fullName evidence="1">Uncharacterized protein</fullName>
    </submittedName>
</protein>
<gene>
    <name evidence="1" type="ORF">T07_5593</name>
</gene>
<evidence type="ECO:0000313" key="2">
    <source>
        <dbReference type="Proteomes" id="UP000054630"/>
    </source>
</evidence>
<accession>A0A0V0S5F1</accession>
<reference evidence="1 2" key="1">
    <citation type="submission" date="2015-01" db="EMBL/GenBank/DDBJ databases">
        <title>Evolution of Trichinella species and genotypes.</title>
        <authorList>
            <person name="Korhonen P.K."/>
            <person name="Edoardo P."/>
            <person name="Giuseppe L.R."/>
            <person name="Gasser R.B."/>
        </authorList>
    </citation>
    <scope>NUCLEOTIDE SEQUENCE [LARGE SCALE GENOMIC DNA]</scope>
    <source>
        <strain evidence="1">ISS37</strain>
    </source>
</reference>
<organism evidence="1 2">
    <name type="scientific">Trichinella nelsoni</name>
    <dbReference type="NCBI Taxonomy" id="6336"/>
    <lineage>
        <taxon>Eukaryota</taxon>
        <taxon>Metazoa</taxon>
        <taxon>Ecdysozoa</taxon>
        <taxon>Nematoda</taxon>
        <taxon>Enoplea</taxon>
        <taxon>Dorylaimia</taxon>
        <taxon>Trichinellida</taxon>
        <taxon>Trichinellidae</taxon>
        <taxon>Trichinella</taxon>
    </lineage>
</organism>
<feature type="non-terminal residue" evidence="1">
    <location>
        <position position="1"/>
    </location>
</feature>
<proteinExistence type="predicted"/>
<dbReference type="AlphaFoldDB" id="A0A0V0S5F1"/>
<dbReference type="OrthoDB" id="10546734at2759"/>
<dbReference type="Proteomes" id="UP000054630">
    <property type="component" value="Unassembled WGS sequence"/>
</dbReference>
<comment type="caution">
    <text evidence="1">The sequence shown here is derived from an EMBL/GenBank/DDBJ whole genome shotgun (WGS) entry which is preliminary data.</text>
</comment>
<keyword evidence="2" id="KW-1185">Reference proteome</keyword>